<dbReference type="RefSeq" id="WP_344411907.1">
    <property type="nucleotide sequence ID" value="NZ_BAAANN010000001.1"/>
</dbReference>
<protein>
    <recommendedName>
        <fullName evidence="1">Methyltransferase domain-containing protein</fullName>
    </recommendedName>
</protein>
<comment type="caution">
    <text evidence="2">The sequence shown here is derived from an EMBL/GenBank/DDBJ whole genome shotgun (WGS) entry which is preliminary data.</text>
</comment>
<accession>A0ABP5B8L5</accession>
<dbReference type="Gene3D" id="1.10.10.10">
    <property type="entry name" value="Winged helix-like DNA-binding domain superfamily/Winged helix DNA-binding domain"/>
    <property type="match status" value="1"/>
</dbReference>
<evidence type="ECO:0000259" key="1">
    <source>
        <dbReference type="Pfam" id="PF13649"/>
    </source>
</evidence>
<dbReference type="Gene3D" id="3.40.50.150">
    <property type="entry name" value="Vaccinia Virus protein VP39"/>
    <property type="match status" value="1"/>
</dbReference>
<keyword evidence="3" id="KW-1185">Reference proteome</keyword>
<dbReference type="InterPro" id="IPR029063">
    <property type="entry name" value="SAM-dependent_MTases_sf"/>
</dbReference>
<sequence length="338" mass="36927">MSTHTGTGNGNGRHGDSAADIFNSAVAATAIGAAWELGGLEQLHQRGVLDIEGFATGNDLDPAATTAMFRALASVGVVVRESGKVLPGPGFDDAYRSKALFYWLCQGSWELFARMPALLRNENRTGEFHQRDQQAISRASREANTEFFDPLFWRAMAGAGSSFTTVADLGSGSGERLIKVVQEYPGVRGLGLDISAETIEMSTAEVARRGLAESISFLRADVRELLPRPEFAEVELLTCFMMGHDLWPKDDAVRSLRRLRELFPSVKRFLLGDTVRIVDVPDDGIPVFTLGFETGHALMGVYLPTAGEWDEVFDQSGWNRVNTHRNDALAGTVVFELV</sequence>
<dbReference type="Pfam" id="PF13649">
    <property type="entry name" value="Methyltransf_25"/>
    <property type="match status" value="1"/>
</dbReference>
<dbReference type="InterPro" id="IPR036388">
    <property type="entry name" value="WH-like_DNA-bd_sf"/>
</dbReference>
<name>A0ABP5B8L5_9PSEU</name>
<reference evidence="3" key="1">
    <citation type="journal article" date="2019" name="Int. J. Syst. Evol. Microbiol.">
        <title>The Global Catalogue of Microorganisms (GCM) 10K type strain sequencing project: providing services to taxonomists for standard genome sequencing and annotation.</title>
        <authorList>
            <consortium name="The Broad Institute Genomics Platform"/>
            <consortium name="The Broad Institute Genome Sequencing Center for Infectious Disease"/>
            <person name="Wu L."/>
            <person name="Ma J."/>
        </authorList>
    </citation>
    <scope>NUCLEOTIDE SEQUENCE [LARGE SCALE GENOMIC DNA]</scope>
    <source>
        <strain evidence="3">JCM 14545</strain>
    </source>
</reference>
<dbReference type="Proteomes" id="UP001501116">
    <property type="component" value="Unassembled WGS sequence"/>
</dbReference>
<evidence type="ECO:0000313" key="3">
    <source>
        <dbReference type="Proteomes" id="UP001501116"/>
    </source>
</evidence>
<feature type="domain" description="Methyltransferase" evidence="1">
    <location>
        <begin position="166"/>
        <end position="259"/>
    </location>
</feature>
<organism evidence="2 3">
    <name type="scientific">Amycolatopsis minnesotensis</name>
    <dbReference type="NCBI Taxonomy" id="337894"/>
    <lineage>
        <taxon>Bacteria</taxon>
        <taxon>Bacillati</taxon>
        <taxon>Actinomycetota</taxon>
        <taxon>Actinomycetes</taxon>
        <taxon>Pseudonocardiales</taxon>
        <taxon>Pseudonocardiaceae</taxon>
        <taxon>Amycolatopsis</taxon>
    </lineage>
</organism>
<dbReference type="InterPro" id="IPR041698">
    <property type="entry name" value="Methyltransf_25"/>
</dbReference>
<evidence type="ECO:0000313" key="2">
    <source>
        <dbReference type="EMBL" id="GAA1937052.1"/>
    </source>
</evidence>
<proteinExistence type="predicted"/>
<dbReference type="CDD" id="cd02440">
    <property type="entry name" value="AdoMet_MTases"/>
    <property type="match status" value="1"/>
</dbReference>
<gene>
    <name evidence="2" type="ORF">GCM10009754_00080</name>
</gene>
<dbReference type="EMBL" id="BAAANN010000001">
    <property type="protein sequence ID" value="GAA1937052.1"/>
    <property type="molecule type" value="Genomic_DNA"/>
</dbReference>
<dbReference type="SUPFAM" id="SSF53335">
    <property type="entry name" value="S-adenosyl-L-methionine-dependent methyltransferases"/>
    <property type="match status" value="1"/>
</dbReference>